<proteinExistence type="predicted"/>
<dbReference type="AlphaFoldDB" id="A0A4Y2NLY0"/>
<evidence type="ECO:0000313" key="2">
    <source>
        <dbReference type="EMBL" id="GBN39823.1"/>
    </source>
</evidence>
<keyword evidence="3" id="KW-1185">Reference proteome</keyword>
<evidence type="ECO:0000256" key="1">
    <source>
        <dbReference type="SAM" id="MobiDB-lite"/>
    </source>
</evidence>
<evidence type="ECO:0000313" key="3">
    <source>
        <dbReference type="Proteomes" id="UP000499080"/>
    </source>
</evidence>
<name>A0A4Y2NLY0_ARAVE</name>
<protein>
    <submittedName>
        <fullName evidence="2">Uncharacterized protein</fullName>
    </submittedName>
</protein>
<comment type="caution">
    <text evidence="2">The sequence shown here is derived from an EMBL/GenBank/DDBJ whole genome shotgun (WGS) entry which is preliminary data.</text>
</comment>
<organism evidence="2 3">
    <name type="scientific">Araneus ventricosus</name>
    <name type="common">Orbweaver spider</name>
    <name type="synonym">Epeira ventricosa</name>
    <dbReference type="NCBI Taxonomy" id="182803"/>
    <lineage>
        <taxon>Eukaryota</taxon>
        <taxon>Metazoa</taxon>
        <taxon>Ecdysozoa</taxon>
        <taxon>Arthropoda</taxon>
        <taxon>Chelicerata</taxon>
        <taxon>Arachnida</taxon>
        <taxon>Araneae</taxon>
        <taxon>Araneomorphae</taxon>
        <taxon>Entelegynae</taxon>
        <taxon>Araneoidea</taxon>
        <taxon>Araneidae</taxon>
        <taxon>Araneus</taxon>
    </lineage>
</organism>
<dbReference type="Proteomes" id="UP000499080">
    <property type="component" value="Unassembled WGS sequence"/>
</dbReference>
<gene>
    <name evidence="2" type="ORF">AVEN_44916_1</name>
</gene>
<dbReference type="EMBL" id="BGPR01009408">
    <property type="protein sequence ID" value="GBN39823.1"/>
    <property type="molecule type" value="Genomic_DNA"/>
</dbReference>
<reference evidence="2 3" key="1">
    <citation type="journal article" date="2019" name="Sci. Rep.">
        <title>Orb-weaving spider Araneus ventricosus genome elucidates the spidroin gene catalogue.</title>
        <authorList>
            <person name="Kono N."/>
            <person name="Nakamura H."/>
            <person name="Ohtoshi R."/>
            <person name="Moran D.A.P."/>
            <person name="Shinohara A."/>
            <person name="Yoshida Y."/>
            <person name="Fujiwara M."/>
            <person name="Mori M."/>
            <person name="Tomita M."/>
            <person name="Arakawa K."/>
        </authorList>
    </citation>
    <scope>NUCLEOTIDE SEQUENCE [LARGE SCALE GENOMIC DNA]</scope>
</reference>
<feature type="region of interest" description="Disordered" evidence="1">
    <location>
        <begin position="24"/>
        <end position="45"/>
    </location>
</feature>
<accession>A0A4Y2NLY0</accession>
<sequence length="84" mass="9214">MEAVALYCILAERSLLGLVQKPDERVPAQMPSSSSDRSLKLRGAKKNIPEINRKSTYVMRSVGDGLDNGKVIDVRGSLKSVQKL</sequence>